<dbReference type="KEGG" id="dno:DNO_1033"/>
<reference evidence="1 2" key="1">
    <citation type="journal article" date="2007" name="Nat. Biotechnol.">
        <title>Genome sequence and identification of candidate vaccine antigens from the animal pathogen Dichelobacter nodosus.</title>
        <authorList>
            <person name="Myers G.S."/>
            <person name="Parker D."/>
            <person name="Al-Hasani K."/>
            <person name="Kennan R.M."/>
            <person name="Seemann T."/>
            <person name="Ren Q."/>
            <person name="Badger J.H."/>
            <person name="Selengut J.D."/>
            <person name="Deboy R.T."/>
            <person name="Tettelin H."/>
            <person name="Boyce J.D."/>
            <person name="McCarl V.P."/>
            <person name="Han X."/>
            <person name="Nelson W.C."/>
            <person name="Madupu R."/>
            <person name="Mohamoud Y."/>
            <person name="Holley T."/>
            <person name="Fedorova N."/>
            <person name="Khouri H."/>
            <person name="Bottomley S.P."/>
            <person name="Whittington R.J."/>
            <person name="Adler B."/>
            <person name="Songer J.G."/>
            <person name="Rood J.I."/>
            <person name="Paulsen I.T."/>
        </authorList>
    </citation>
    <scope>NUCLEOTIDE SEQUENCE [LARGE SCALE GENOMIC DNA]</scope>
    <source>
        <strain evidence="1 2">VCS1703A</strain>
    </source>
</reference>
<sequence length="56" mass="6563">MARQQKPFPVGLRRCWHEKYALFEFIIVKQHAVKYGVRHHNLSAKKILCTAGSVNR</sequence>
<dbReference type="AlphaFoldDB" id="A5EXW3"/>
<accession>A5EXW3</accession>
<dbReference type="Proteomes" id="UP000000248">
    <property type="component" value="Chromosome"/>
</dbReference>
<name>A5EXW3_DICNV</name>
<evidence type="ECO:0000313" key="2">
    <source>
        <dbReference type="Proteomes" id="UP000000248"/>
    </source>
</evidence>
<organism evidence="1 2">
    <name type="scientific">Dichelobacter nodosus (strain VCS1703A)</name>
    <dbReference type="NCBI Taxonomy" id="246195"/>
    <lineage>
        <taxon>Bacteria</taxon>
        <taxon>Pseudomonadati</taxon>
        <taxon>Pseudomonadota</taxon>
        <taxon>Gammaproteobacteria</taxon>
        <taxon>Cardiobacteriales</taxon>
        <taxon>Cardiobacteriaceae</taxon>
        <taxon>Dichelobacter</taxon>
    </lineage>
</organism>
<keyword evidence="2" id="KW-1185">Reference proteome</keyword>
<dbReference type="HOGENOM" id="CLU_3006884_0_0_6"/>
<protein>
    <submittedName>
        <fullName evidence="1">Uncharacterized protein</fullName>
    </submittedName>
</protein>
<dbReference type="EMBL" id="CP000513">
    <property type="protein sequence ID" value="ABQ13942.1"/>
    <property type="molecule type" value="Genomic_DNA"/>
</dbReference>
<gene>
    <name evidence="1" type="ordered locus">DNO_1033</name>
</gene>
<proteinExistence type="predicted"/>
<evidence type="ECO:0000313" key="1">
    <source>
        <dbReference type="EMBL" id="ABQ13942.1"/>
    </source>
</evidence>